<dbReference type="InterPro" id="IPR024978">
    <property type="entry name" value="Homeodomain_phBC6A51-type"/>
</dbReference>
<keyword evidence="3" id="KW-1185">Reference proteome</keyword>
<evidence type="ECO:0000259" key="1">
    <source>
        <dbReference type="Pfam" id="PF13022"/>
    </source>
</evidence>
<organism evidence="2 3">
    <name type="scientific">Orenia metallireducens</name>
    <dbReference type="NCBI Taxonomy" id="1413210"/>
    <lineage>
        <taxon>Bacteria</taxon>
        <taxon>Bacillati</taxon>
        <taxon>Bacillota</taxon>
        <taxon>Clostridia</taxon>
        <taxon>Halanaerobiales</taxon>
        <taxon>Halobacteroidaceae</taxon>
        <taxon>Orenia</taxon>
    </lineage>
</organism>
<reference evidence="3" key="1">
    <citation type="submission" date="2017-09" db="EMBL/GenBank/DDBJ databases">
        <authorList>
            <person name="Varghese N."/>
            <person name="Submissions S."/>
        </authorList>
    </citation>
    <scope>NUCLEOTIDE SEQUENCE [LARGE SCALE GENOMIC DNA]</scope>
    <source>
        <strain evidence="3">MSL47</strain>
    </source>
</reference>
<proteinExistence type="predicted"/>
<evidence type="ECO:0000313" key="3">
    <source>
        <dbReference type="Proteomes" id="UP000219573"/>
    </source>
</evidence>
<evidence type="ECO:0000313" key="2">
    <source>
        <dbReference type="EMBL" id="SNY48195.1"/>
    </source>
</evidence>
<sequence length="193" mass="22918">MNQEETKIIQCSGNKSGGSRCTREKEIEIDFEEEWYCWQHQNKAQNVTDIESEGLSQNQLKAIDLLISGEYTKTEIAKKCDISRRQLYRWLEDEIFKKVYCERLDEIKDKFNPKLLNMINNIMRTAQPEEIDDELDKIEALERLFKLYQLLNGEATDIIKGDFKHQGDINYNIDLSYISDEELEEELKQYEDE</sequence>
<dbReference type="Gene3D" id="1.10.10.60">
    <property type="entry name" value="Homeodomain-like"/>
    <property type="match status" value="1"/>
</dbReference>
<feature type="domain" description="Homeodomain phBC6A51-type" evidence="1">
    <location>
        <begin position="55"/>
        <end position="170"/>
    </location>
</feature>
<dbReference type="Pfam" id="PF13022">
    <property type="entry name" value="HTH_Tnp_1_2"/>
    <property type="match status" value="1"/>
</dbReference>
<accession>A0A285IJN9</accession>
<dbReference type="RefSeq" id="WP_097019711.1">
    <property type="nucleotide sequence ID" value="NZ_OBDZ01000071.1"/>
</dbReference>
<dbReference type="OrthoDB" id="2883388at2"/>
<dbReference type="Proteomes" id="UP000219573">
    <property type="component" value="Unassembled WGS sequence"/>
</dbReference>
<dbReference type="STRING" id="1413210.U472_09415"/>
<protein>
    <submittedName>
        <fullName evidence="2">Helix-turn-helix of insertion element transposase</fullName>
    </submittedName>
</protein>
<gene>
    <name evidence="2" type="ORF">SAMN06265827_1712</name>
</gene>
<name>A0A285IJN9_9FIRM</name>
<dbReference type="EMBL" id="OBDZ01000071">
    <property type="protein sequence ID" value="SNY48195.1"/>
    <property type="molecule type" value="Genomic_DNA"/>
</dbReference>
<dbReference type="AlphaFoldDB" id="A0A285IJN9"/>